<dbReference type="InterPro" id="IPR000182">
    <property type="entry name" value="GNAT_dom"/>
</dbReference>
<evidence type="ECO:0000313" key="5">
    <source>
        <dbReference type="Proteomes" id="UP000029734"/>
    </source>
</evidence>
<dbReference type="CDD" id="cd04301">
    <property type="entry name" value="NAT_SF"/>
    <property type="match status" value="1"/>
</dbReference>
<organism evidence="4 5">
    <name type="scientific">Paenibacillus wynnii</name>
    <dbReference type="NCBI Taxonomy" id="268407"/>
    <lineage>
        <taxon>Bacteria</taxon>
        <taxon>Bacillati</taxon>
        <taxon>Bacillota</taxon>
        <taxon>Bacilli</taxon>
        <taxon>Bacillales</taxon>
        <taxon>Paenibacillaceae</taxon>
        <taxon>Paenibacillus</taxon>
    </lineage>
</organism>
<dbReference type="GO" id="GO:0016747">
    <property type="term" value="F:acyltransferase activity, transferring groups other than amino-acyl groups"/>
    <property type="evidence" value="ECO:0007669"/>
    <property type="project" value="InterPro"/>
</dbReference>
<dbReference type="PROSITE" id="PS51186">
    <property type="entry name" value="GNAT"/>
    <property type="match status" value="1"/>
</dbReference>
<keyword evidence="2" id="KW-0012">Acyltransferase</keyword>
<sequence length="153" mass="17259">MQRFQIERVSLENIELVVPLFDEYRVFYGQPSDTEAARDFLSARLNLNESTIFIAVEENSEGKRAAGFTQLYPSFSSVSMQRVWILNDLFVTTSSRGNGVGSLLLEAAREWAVTTGAKGLSLATMTENTGAQRLYEASGYVRDCDFYSYNLYF</sequence>
<dbReference type="EMBL" id="JQCR01000002">
    <property type="protein sequence ID" value="KGE18986.1"/>
    <property type="molecule type" value="Genomic_DNA"/>
</dbReference>
<evidence type="ECO:0000313" key="4">
    <source>
        <dbReference type="EMBL" id="KGE18986.1"/>
    </source>
</evidence>
<protein>
    <submittedName>
        <fullName evidence="4">Acetyltransferase</fullName>
    </submittedName>
</protein>
<reference evidence="4 5" key="1">
    <citation type="submission" date="2014-08" db="EMBL/GenBank/DDBJ databases">
        <authorList>
            <person name="den Bakker H.C."/>
        </authorList>
    </citation>
    <scope>NUCLEOTIDE SEQUENCE [LARGE SCALE GENOMIC DNA]</scope>
    <source>
        <strain evidence="4 5">DSM 18334</strain>
    </source>
</reference>
<dbReference type="STRING" id="268407.PWYN_06190"/>
<keyword evidence="5" id="KW-1185">Reference proteome</keyword>
<evidence type="ECO:0000256" key="2">
    <source>
        <dbReference type="ARBA" id="ARBA00023315"/>
    </source>
</evidence>
<dbReference type="InterPro" id="IPR050832">
    <property type="entry name" value="Bact_Acetyltransf"/>
</dbReference>
<dbReference type="PANTHER" id="PTHR43877">
    <property type="entry name" value="AMINOALKYLPHOSPHONATE N-ACETYLTRANSFERASE-RELATED-RELATED"/>
    <property type="match status" value="1"/>
</dbReference>
<comment type="caution">
    <text evidence="4">The sequence shown here is derived from an EMBL/GenBank/DDBJ whole genome shotgun (WGS) entry which is preliminary data.</text>
</comment>
<reference evidence="4 5" key="2">
    <citation type="submission" date="2014-10" db="EMBL/GenBank/DDBJ databases">
        <title>Comparative genomics of the Paenibacillus odorifer group.</title>
        <authorList>
            <person name="Tsai Y.-C."/>
            <person name="Martin N."/>
            <person name="Korlach J."/>
            <person name="Wiedmann M."/>
        </authorList>
    </citation>
    <scope>NUCLEOTIDE SEQUENCE [LARGE SCALE GENOMIC DNA]</scope>
    <source>
        <strain evidence="4 5">DSM 18334</strain>
    </source>
</reference>
<dbReference type="OrthoDB" id="9792929at2"/>
<accession>A0A098MAA5</accession>
<dbReference type="eggNOG" id="COG0456">
    <property type="taxonomic scope" value="Bacteria"/>
</dbReference>
<dbReference type="Gene3D" id="3.40.630.30">
    <property type="match status" value="1"/>
</dbReference>
<dbReference type="Pfam" id="PF00583">
    <property type="entry name" value="Acetyltransf_1"/>
    <property type="match status" value="1"/>
</dbReference>
<gene>
    <name evidence="4" type="ORF">PWYN_06190</name>
</gene>
<dbReference type="AlphaFoldDB" id="A0A098MAA5"/>
<dbReference type="PANTHER" id="PTHR43877:SF2">
    <property type="entry name" value="AMINOALKYLPHOSPHONATE N-ACETYLTRANSFERASE-RELATED"/>
    <property type="match status" value="1"/>
</dbReference>
<evidence type="ECO:0000256" key="1">
    <source>
        <dbReference type="ARBA" id="ARBA00022679"/>
    </source>
</evidence>
<name>A0A098MAA5_9BACL</name>
<dbReference type="RefSeq" id="WP_036649466.1">
    <property type="nucleotide sequence ID" value="NZ_JQCR01000002.1"/>
</dbReference>
<dbReference type="Proteomes" id="UP000029734">
    <property type="component" value="Unassembled WGS sequence"/>
</dbReference>
<dbReference type="SUPFAM" id="SSF55729">
    <property type="entry name" value="Acyl-CoA N-acyltransferases (Nat)"/>
    <property type="match status" value="1"/>
</dbReference>
<evidence type="ECO:0000259" key="3">
    <source>
        <dbReference type="PROSITE" id="PS51186"/>
    </source>
</evidence>
<feature type="domain" description="N-acetyltransferase" evidence="3">
    <location>
        <begin position="4"/>
        <end position="153"/>
    </location>
</feature>
<keyword evidence="1 4" id="KW-0808">Transferase</keyword>
<proteinExistence type="predicted"/>
<dbReference type="InterPro" id="IPR016181">
    <property type="entry name" value="Acyl_CoA_acyltransferase"/>
</dbReference>